<name>R4KAB7_CLOPA</name>
<keyword evidence="1" id="KW-1133">Transmembrane helix</keyword>
<protein>
    <submittedName>
        <fullName evidence="3">Exopolysaccharide biosynthesis protein</fullName>
    </submittedName>
</protein>
<evidence type="ECO:0000313" key="4">
    <source>
        <dbReference type="Proteomes" id="UP000013523"/>
    </source>
</evidence>
<evidence type="ECO:0000313" key="3">
    <source>
        <dbReference type="EMBL" id="AGK96570.1"/>
    </source>
</evidence>
<feature type="transmembrane region" description="Helical" evidence="1">
    <location>
        <begin position="26"/>
        <end position="48"/>
    </location>
</feature>
<dbReference type="HOGENOM" id="CLU_058779_0_0_9"/>
<dbReference type="KEGG" id="cpas:Clopa_1644"/>
<dbReference type="OrthoDB" id="9809781at2"/>
<sequence length="355" mass="37935">MKNGISNESNLRRNRNGAKKVKRSKILIYFIIFQLIFGIATAPLIVFYGPFSTLKKMIVGQAMSTMSHQYIATFFLSQKQINDILYSNSTGNSTAGPIGSLAEDLNKIKIGNHDNTIELEKIDGKKFTGLMLVVHDPTRVKIGYSSQLGTVGQTTSQIAKNNNAIAAINGGGFQDKANNSTATWTGTGALPTGIIISGGKLIYPTDNIDYNVKRIGVAGITRDGQLIVGDHSINELLKAGVTEAICFGPTLIVNGTIQTRDSQGRPIDSQGANPRTAIGQRADGSILLLTIDGRQGLQMGATIGDVQKVMKDQGALNAVNLDGGASTTLYYNGSVQNNPSDKFGERPIPTAVYVR</sequence>
<gene>
    <name evidence="3" type="ORF">Clopa_1644</name>
</gene>
<dbReference type="Pfam" id="PF09992">
    <property type="entry name" value="NAGPA"/>
    <property type="match status" value="1"/>
</dbReference>
<dbReference type="Proteomes" id="UP000013523">
    <property type="component" value="Chromosome"/>
</dbReference>
<evidence type="ECO:0000259" key="2">
    <source>
        <dbReference type="Pfam" id="PF09992"/>
    </source>
</evidence>
<dbReference type="STRING" id="86416.Clopa_1644"/>
<reference evidence="3 4" key="1">
    <citation type="submission" date="2012-01" db="EMBL/GenBank/DDBJ databases">
        <title>Complete sequence of chromosome of Clostridium pasteurianum BC1.</title>
        <authorList>
            <consortium name="US DOE Joint Genome Institute"/>
            <person name="Lucas S."/>
            <person name="Han J."/>
            <person name="Lapidus A."/>
            <person name="Cheng J.-F."/>
            <person name="Goodwin L."/>
            <person name="Pitluck S."/>
            <person name="Peters L."/>
            <person name="Mikhailova N."/>
            <person name="Teshima H."/>
            <person name="Detter J.C."/>
            <person name="Han C."/>
            <person name="Tapia R."/>
            <person name="Land M."/>
            <person name="Hauser L."/>
            <person name="Kyrpides N."/>
            <person name="Ivanova N."/>
            <person name="Pagani I."/>
            <person name="Dunn J."/>
            <person name="Taghavi S."/>
            <person name="Francis A."/>
            <person name="van der Lelie D."/>
            <person name="Woyke T."/>
        </authorList>
    </citation>
    <scope>NUCLEOTIDE SEQUENCE [LARGE SCALE GENOMIC DNA]</scope>
    <source>
        <strain evidence="3 4">BC1</strain>
    </source>
</reference>
<keyword evidence="1" id="KW-0812">Transmembrane</keyword>
<keyword evidence="4" id="KW-1185">Reference proteome</keyword>
<organism evidence="3 4">
    <name type="scientific">Clostridium pasteurianum BC1</name>
    <dbReference type="NCBI Taxonomy" id="86416"/>
    <lineage>
        <taxon>Bacteria</taxon>
        <taxon>Bacillati</taxon>
        <taxon>Bacillota</taxon>
        <taxon>Clostridia</taxon>
        <taxon>Eubacteriales</taxon>
        <taxon>Clostridiaceae</taxon>
        <taxon>Clostridium</taxon>
    </lineage>
</organism>
<evidence type="ECO:0000256" key="1">
    <source>
        <dbReference type="SAM" id="Phobius"/>
    </source>
</evidence>
<accession>R4KAB7</accession>
<dbReference type="PANTHER" id="PTHR40446:SF2">
    <property type="entry name" value="N-ACETYLGLUCOSAMINE-1-PHOSPHODIESTER ALPHA-N-ACETYLGLUCOSAMINIDASE"/>
    <property type="match status" value="1"/>
</dbReference>
<dbReference type="EMBL" id="CP003261">
    <property type="protein sequence ID" value="AGK96570.1"/>
    <property type="molecule type" value="Genomic_DNA"/>
</dbReference>
<dbReference type="eggNOG" id="COG4632">
    <property type="taxonomic scope" value="Bacteria"/>
</dbReference>
<dbReference type="AlphaFoldDB" id="R4KAB7"/>
<dbReference type="PANTHER" id="PTHR40446">
    <property type="entry name" value="N-ACETYLGLUCOSAMINE-1-PHOSPHODIESTER ALPHA-N-ACETYLGLUCOSAMINIDASE"/>
    <property type="match status" value="1"/>
</dbReference>
<dbReference type="PATRIC" id="fig|86416.3.peg.1619"/>
<dbReference type="RefSeq" id="WP_015614889.1">
    <property type="nucleotide sequence ID" value="NC_021182.1"/>
</dbReference>
<keyword evidence="1" id="KW-0472">Membrane</keyword>
<feature type="domain" description="Phosphodiester glycosidase" evidence="2">
    <location>
        <begin position="162"/>
        <end position="354"/>
    </location>
</feature>
<proteinExistence type="predicted"/>
<dbReference type="InterPro" id="IPR018711">
    <property type="entry name" value="NAGPA"/>
</dbReference>